<dbReference type="AlphaFoldDB" id="A0A2J8XDI1"/>
<sequence>HTKIKDSIPLLEKNEPKMSEAKNYLSSILNHGRLSGLAVLLRLVSNSWAQAILLLQPPKALGLQE</sequence>
<reference evidence="1" key="1">
    <citation type="submission" date="2017-12" db="EMBL/GenBank/DDBJ databases">
        <title>High-resolution comparative analysis of great ape genomes.</title>
        <authorList>
            <person name="Pollen A."/>
            <person name="Hastie A."/>
            <person name="Hormozdiari F."/>
            <person name="Dougherty M."/>
            <person name="Liu R."/>
            <person name="Chaisson M."/>
            <person name="Hoppe E."/>
            <person name="Hill C."/>
            <person name="Pang A."/>
            <person name="Hillier L."/>
            <person name="Baker C."/>
            <person name="Armstrong J."/>
            <person name="Shendure J."/>
            <person name="Paten B."/>
            <person name="Wilson R."/>
            <person name="Chao H."/>
            <person name="Schneider V."/>
            <person name="Ventura M."/>
            <person name="Kronenberg Z."/>
            <person name="Murali S."/>
            <person name="Gordon D."/>
            <person name="Cantsilieris S."/>
            <person name="Munson K."/>
            <person name="Nelson B."/>
            <person name="Raja A."/>
            <person name="Underwood J."/>
            <person name="Diekhans M."/>
            <person name="Fiddes I."/>
            <person name="Haussler D."/>
            <person name="Eichler E."/>
        </authorList>
    </citation>
    <scope>NUCLEOTIDE SEQUENCE [LARGE SCALE GENOMIC DNA]</scope>
    <source>
        <strain evidence="1">Susie</strain>
    </source>
</reference>
<comment type="caution">
    <text evidence="1">The sequence shown here is derived from an EMBL/GenBank/DDBJ whole genome shotgun (WGS) entry which is preliminary data.</text>
</comment>
<proteinExistence type="predicted"/>
<evidence type="ECO:0000313" key="1">
    <source>
        <dbReference type="EMBL" id="PNJ79968.1"/>
    </source>
</evidence>
<gene>
    <name evidence="1" type="ORF">CR201_G0003451</name>
</gene>
<protein>
    <submittedName>
        <fullName evidence="1">TTC7A isoform 1</fullName>
    </submittedName>
</protein>
<feature type="non-terminal residue" evidence="1">
    <location>
        <position position="1"/>
    </location>
</feature>
<dbReference type="EMBL" id="NDHI03003368">
    <property type="protein sequence ID" value="PNJ79968.1"/>
    <property type="molecule type" value="Genomic_DNA"/>
</dbReference>
<name>A0A2J8XDI1_PONAB</name>
<accession>A0A2J8XDI1</accession>
<organism evidence="1">
    <name type="scientific">Pongo abelii</name>
    <name type="common">Sumatran orangutan</name>
    <name type="synonym">Pongo pygmaeus abelii</name>
    <dbReference type="NCBI Taxonomy" id="9601"/>
    <lineage>
        <taxon>Eukaryota</taxon>
        <taxon>Metazoa</taxon>
        <taxon>Chordata</taxon>
        <taxon>Craniata</taxon>
        <taxon>Vertebrata</taxon>
        <taxon>Euteleostomi</taxon>
        <taxon>Mammalia</taxon>
        <taxon>Eutheria</taxon>
        <taxon>Euarchontoglires</taxon>
        <taxon>Primates</taxon>
        <taxon>Haplorrhini</taxon>
        <taxon>Catarrhini</taxon>
        <taxon>Hominidae</taxon>
        <taxon>Pongo</taxon>
    </lineage>
</organism>